<protein>
    <submittedName>
        <fullName evidence="2">DUF4400 domain-containing protein</fullName>
    </submittedName>
</protein>
<evidence type="ECO:0000256" key="1">
    <source>
        <dbReference type="SAM" id="Phobius"/>
    </source>
</evidence>
<keyword evidence="1" id="KW-0812">Transmembrane</keyword>
<proteinExistence type="predicted"/>
<keyword evidence="1" id="KW-1133">Transmembrane helix</keyword>
<dbReference type="Proteomes" id="UP001199044">
    <property type="component" value="Unassembled WGS sequence"/>
</dbReference>
<dbReference type="RefSeq" id="WP_225249271.1">
    <property type="nucleotide sequence ID" value="NZ_CP152308.1"/>
</dbReference>
<accession>A0ABS7YG74</accession>
<keyword evidence="3" id="KW-1185">Reference proteome</keyword>
<reference evidence="3" key="1">
    <citation type="submission" date="2023-07" db="EMBL/GenBank/DDBJ databases">
        <title>Molecular identification of indigenous halophilic bacteria isolated from red sea cost, biodegradation of synthetic dyes and assessment of degraded metabolite toxicity.</title>
        <authorList>
            <person name="Chaieb K."/>
            <person name="Altayb H.N."/>
        </authorList>
    </citation>
    <scope>NUCLEOTIDE SEQUENCE [LARGE SCALE GENOMIC DNA]</scope>
    <source>
        <strain evidence="3">K20</strain>
    </source>
</reference>
<feature type="transmembrane region" description="Helical" evidence="1">
    <location>
        <begin position="201"/>
        <end position="222"/>
    </location>
</feature>
<comment type="caution">
    <text evidence="2">The sequence shown here is derived from an EMBL/GenBank/DDBJ whole genome shotgun (WGS) entry which is preliminary data.</text>
</comment>
<dbReference type="EMBL" id="JAIWIU010000005">
    <property type="protein sequence ID" value="MCA2014650.1"/>
    <property type="molecule type" value="Genomic_DNA"/>
</dbReference>
<organism evidence="2 3">
    <name type="scientific">Vibrio tritonius</name>
    <dbReference type="NCBI Taxonomy" id="1435069"/>
    <lineage>
        <taxon>Bacteria</taxon>
        <taxon>Pseudomonadati</taxon>
        <taxon>Pseudomonadota</taxon>
        <taxon>Gammaproteobacteria</taxon>
        <taxon>Vibrionales</taxon>
        <taxon>Vibrionaceae</taxon>
        <taxon>Vibrio</taxon>
    </lineage>
</organism>
<sequence length="254" mass="29063">MDEKSNNSENKGKGHNVRIPIISFWLRFIIRFVLISVVAGAVSFCAETFLYVHHGYSLSGLYERFDLASSFNEHTGSWFDEKKIMSYAESNITKVVLRTRKNSIIERAKENYSSILSKWEDNKTVSDITGKLDSWRKQLTSKFPDFITLVILSFLIWVAKILSITSMALPCVLIVIGGMVDGSVTRKIDTYKGKPDSQDKIEWWFLGFRTVSYTLLFVYMAIPSSLSVVKVILPMSLLSAFFIRKTVAEYKKYV</sequence>
<feature type="transmembrane region" description="Helical" evidence="1">
    <location>
        <begin position="228"/>
        <end position="247"/>
    </location>
</feature>
<gene>
    <name evidence="2" type="ORF">LDJ79_00915</name>
</gene>
<feature type="transmembrane region" description="Helical" evidence="1">
    <location>
        <begin position="147"/>
        <end position="180"/>
    </location>
</feature>
<evidence type="ECO:0000313" key="3">
    <source>
        <dbReference type="Proteomes" id="UP001199044"/>
    </source>
</evidence>
<name>A0ABS7YG74_9VIBR</name>
<feature type="transmembrane region" description="Helical" evidence="1">
    <location>
        <begin position="28"/>
        <end position="52"/>
    </location>
</feature>
<evidence type="ECO:0000313" key="2">
    <source>
        <dbReference type="EMBL" id="MCA2014650.1"/>
    </source>
</evidence>
<keyword evidence="1" id="KW-0472">Membrane</keyword>